<dbReference type="AlphaFoldDB" id="A0A3A8N5E4"/>
<evidence type="ECO:0000313" key="3">
    <source>
        <dbReference type="Proteomes" id="UP000272888"/>
    </source>
</evidence>
<evidence type="ECO:0000256" key="1">
    <source>
        <dbReference type="SAM" id="MobiDB-lite"/>
    </source>
</evidence>
<dbReference type="EMBL" id="RAWB01001098">
    <property type="protein sequence ID" value="RKH34484.1"/>
    <property type="molecule type" value="Genomic_DNA"/>
</dbReference>
<accession>A0A3A8N5E4</accession>
<dbReference type="GO" id="GO:0008483">
    <property type="term" value="F:transaminase activity"/>
    <property type="evidence" value="ECO:0007669"/>
    <property type="project" value="UniProtKB-KW"/>
</dbReference>
<keyword evidence="3" id="KW-1185">Reference proteome</keyword>
<keyword evidence="2" id="KW-0032">Aminotransferase</keyword>
<comment type="caution">
    <text evidence="2">The sequence shown here is derived from an EMBL/GenBank/DDBJ whole genome shotgun (WGS) entry which is preliminary data.</text>
</comment>
<feature type="non-terminal residue" evidence="2">
    <location>
        <position position="40"/>
    </location>
</feature>
<organism evidence="2 3">
    <name type="scientific">Corallococcus llansteffanensis</name>
    <dbReference type="NCBI Taxonomy" id="2316731"/>
    <lineage>
        <taxon>Bacteria</taxon>
        <taxon>Pseudomonadati</taxon>
        <taxon>Myxococcota</taxon>
        <taxon>Myxococcia</taxon>
        <taxon>Myxococcales</taxon>
        <taxon>Cystobacterineae</taxon>
        <taxon>Myxococcaceae</taxon>
        <taxon>Corallococcus</taxon>
    </lineage>
</organism>
<dbReference type="Proteomes" id="UP000272888">
    <property type="component" value="Unassembled WGS sequence"/>
</dbReference>
<feature type="region of interest" description="Disordered" evidence="1">
    <location>
        <begin position="1"/>
        <end position="40"/>
    </location>
</feature>
<gene>
    <name evidence="2" type="ORF">D7V93_43570</name>
</gene>
<protein>
    <submittedName>
        <fullName evidence="2">Pyridoxal phosphate-dependent aminotransferase</fullName>
    </submittedName>
</protein>
<sequence>MSRFSLRTAFPRTPNPLSQAVAERQSRGLPLLDLAENNPT</sequence>
<reference evidence="3" key="1">
    <citation type="submission" date="2018-09" db="EMBL/GenBank/DDBJ databases">
        <authorList>
            <person name="Livingstone P.G."/>
            <person name="Whitworth D.E."/>
        </authorList>
    </citation>
    <scope>NUCLEOTIDE SEQUENCE [LARGE SCALE GENOMIC DNA]</scope>
    <source>
        <strain evidence="3">CA051B</strain>
    </source>
</reference>
<keyword evidence="2" id="KW-0808">Transferase</keyword>
<name>A0A3A8N5E4_9BACT</name>
<proteinExistence type="predicted"/>
<evidence type="ECO:0000313" key="2">
    <source>
        <dbReference type="EMBL" id="RKH34484.1"/>
    </source>
</evidence>